<dbReference type="InterPro" id="IPR012349">
    <property type="entry name" value="Split_barrel_FMN-bd"/>
</dbReference>
<evidence type="ECO:0000313" key="2">
    <source>
        <dbReference type="EMBL" id="NID06875.1"/>
    </source>
</evidence>
<dbReference type="PANTHER" id="PTHR34071:SF2">
    <property type="entry name" value="FLAVIN-NUCLEOTIDE-BINDING PROTEIN"/>
    <property type="match status" value="1"/>
</dbReference>
<dbReference type="Pfam" id="PF12900">
    <property type="entry name" value="Pyridox_ox_2"/>
    <property type="match status" value="1"/>
</dbReference>
<dbReference type="RefSeq" id="WP_167129552.1">
    <property type="nucleotide sequence ID" value="NZ_JAAQQR010000012.1"/>
</dbReference>
<feature type="transmembrane region" description="Helical" evidence="1">
    <location>
        <begin position="20"/>
        <end position="38"/>
    </location>
</feature>
<keyword evidence="1" id="KW-1133">Transmembrane helix</keyword>
<evidence type="ECO:0000256" key="1">
    <source>
        <dbReference type="SAM" id="Phobius"/>
    </source>
</evidence>
<accession>A0ABX0QAU8</accession>
<sequence>MKHTSRSTLRQLAARGTHDWAAIAAILDAGFMASIAFASEGQPFVLPMLYGRDGRTLFLHGAASARIMRELGGAVPVCVSVTLVDGLVLARSAFNHSLNYRSVVAFGGARPVEEPRAKLRALRILSDHLLAGRWEDVRGPTRAELAQTTVLQLDIEEASAKVRTGPPVDDDADLGRAVWAGVLPLSMSAAAPVADPLLDPAIGAPAYLGRTGEFAAVRASAGEAAS</sequence>
<dbReference type="EMBL" id="JAAQQR010000012">
    <property type="protein sequence ID" value="NID06875.1"/>
    <property type="molecule type" value="Genomic_DNA"/>
</dbReference>
<proteinExistence type="predicted"/>
<dbReference type="PANTHER" id="PTHR34071">
    <property type="entry name" value="5-NITROIMIDAZOLE ANTIBIOTICS RESISTANCE PROTEIN, NIMA-FAMILY-RELATED PROTEIN-RELATED"/>
    <property type="match status" value="1"/>
</dbReference>
<protein>
    <submittedName>
        <fullName evidence="2">Pyridoxamine 5'-phosphate oxidase family protein</fullName>
    </submittedName>
</protein>
<dbReference type="Gene3D" id="2.30.110.10">
    <property type="entry name" value="Electron Transport, Fmn-binding Protein, Chain A"/>
    <property type="match status" value="1"/>
</dbReference>
<reference evidence="2 3" key="1">
    <citation type="journal article" date="2011" name="Curr. Microbiol.">
        <title>Luteibacter jiangsuensis sp. nov.: a methamidophos-degrading bacterium isolated from a methamidophos-manufacturing factory.</title>
        <authorList>
            <person name="Wang L."/>
            <person name="Wang G.L."/>
            <person name="Li S.P."/>
            <person name="Jiang J.D."/>
        </authorList>
    </citation>
    <scope>NUCLEOTIDE SEQUENCE [LARGE SCALE GENOMIC DNA]</scope>
    <source>
        <strain evidence="2 3">CGMCC 1.10133</strain>
    </source>
</reference>
<dbReference type="InterPro" id="IPR024747">
    <property type="entry name" value="Pyridox_Oxase-rel"/>
</dbReference>
<dbReference type="SUPFAM" id="SSF50475">
    <property type="entry name" value="FMN-binding split barrel"/>
    <property type="match status" value="1"/>
</dbReference>
<comment type="caution">
    <text evidence="2">The sequence shown here is derived from an EMBL/GenBank/DDBJ whole genome shotgun (WGS) entry which is preliminary data.</text>
</comment>
<organism evidence="2 3">
    <name type="scientific">Luteibacter jiangsuensis</name>
    <dbReference type="NCBI Taxonomy" id="637577"/>
    <lineage>
        <taxon>Bacteria</taxon>
        <taxon>Pseudomonadati</taxon>
        <taxon>Pseudomonadota</taxon>
        <taxon>Gammaproteobacteria</taxon>
        <taxon>Lysobacterales</taxon>
        <taxon>Rhodanobacteraceae</taxon>
        <taxon>Luteibacter</taxon>
    </lineage>
</organism>
<keyword evidence="3" id="KW-1185">Reference proteome</keyword>
<evidence type="ECO:0000313" key="3">
    <source>
        <dbReference type="Proteomes" id="UP001429601"/>
    </source>
</evidence>
<name>A0ABX0QAU8_9GAMM</name>
<gene>
    <name evidence="2" type="ORF">HBF26_18455</name>
</gene>
<keyword evidence="1" id="KW-0472">Membrane</keyword>
<keyword evidence="1" id="KW-0812">Transmembrane</keyword>
<dbReference type="Proteomes" id="UP001429601">
    <property type="component" value="Unassembled WGS sequence"/>
</dbReference>